<reference evidence="3" key="1">
    <citation type="submission" date="2011-12" db="EMBL/GenBank/DDBJ databases">
        <title>The complete genome of chromosome of Sulfobacillus acidophilus DSM 10332.</title>
        <authorList>
            <person name="Lucas S."/>
            <person name="Han J."/>
            <person name="Lapidus A."/>
            <person name="Bruce D."/>
            <person name="Goodwin L."/>
            <person name="Pitluck S."/>
            <person name="Peters L."/>
            <person name="Kyrpides N."/>
            <person name="Mavromatis K."/>
            <person name="Ivanova N."/>
            <person name="Mikhailova N."/>
            <person name="Chertkov O."/>
            <person name="Saunders E."/>
            <person name="Detter J.C."/>
            <person name="Tapia R."/>
            <person name="Han C."/>
            <person name="Land M."/>
            <person name="Hauser L."/>
            <person name="Markowitz V."/>
            <person name="Cheng J.-F."/>
            <person name="Hugenholtz P."/>
            <person name="Woyke T."/>
            <person name="Wu D."/>
            <person name="Pukall R."/>
            <person name="Gehrich-Schroeter G."/>
            <person name="Schneider S."/>
            <person name="Klenk H.-P."/>
            <person name="Eisen J.A."/>
        </authorList>
    </citation>
    <scope>NUCLEOTIDE SEQUENCE [LARGE SCALE GENOMIC DNA]</scope>
    <source>
        <strain evidence="3">ATCC 700253 / DSM 10332 / NAL</strain>
    </source>
</reference>
<gene>
    <name evidence="2" type="ordered locus">Sulac_2095</name>
</gene>
<dbReference type="HOGENOM" id="CLU_437370_0_0_9"/>
<proteinExistence type="predicted"/>
<keyword evidence="3" id="KW-1185">Reference proteome</keyword>
<dbReference type="Proteomes" id="UP000005439">
    <property type="component" value="Chromosome"/>
</dbReference>
<dbReference type="InterPro" id="IPR049945">
    <property type="entry name" value="AAA_22"/>
</dbReference>
<dbReference type="EMBL" id="CP003179">
    <property type="protein sequence ID" value="AEW05581.1"/>
    <property type="molecule type" value="Genomic_DNA"/>
</dbReference>
<protein>
    <recommendedName>
        <fullName evidence="1">ORC1/DEAH AAA+ ATPase domain-containing protein</fullName>
    </recommendedName>
</protein>
<dbReference type="STRING" id="679936.Sulac_2095"/>
<organism evidence="2 3">
    <name type="scientific">Sulfobacillus acidophilus (strain ATCC 700253 / DSM 10332 / NAL)</name>
    <dbReference type="NCBI Taxonomy" id="679936"/>
    <lineage>
        <taxon>Bacteria</taxon>
        <taxon>Bacillati</taxon>
        <taxon>Bacillota</taxon>
        <taxon>Clostridia</taxon>
        <taxon>Eubacteriales</taxon>
        <taxon>Clostridiales Family XVII. Incertae Sedis</taxon>
        <taxon>Sulfobacillus</taxon>
    </lineage>
</organism>
<dbReference type="InterPro" id="IPR027417">
    <property type="entry name" value="P-loop_NTPase"/>
</dbReference>
<evidence type="ECO:0000259" key="1">
    <source>
        <dbReference type="Pfam" id="PF13401"/>
    </source>
</evidence>
<reference evidence="2 3" key="2">
    <citation type="journal article" date="2012" name="Stand. Genomic Sci.">
        <title>Complete genome sequence of the moderately thermophilic mineral-sulfide-oxidizing firmicute Sulfobacillus acidophilus type strain (NAL(T)).</title>
        <authorList>
            <person name="Anderson I."/>
            <person name="Chertkov O."/>
            <person name="Chen A."/>
            <person name="Saunders E."/>
            <person name="Lapidus A."/>
            <person name="Nolan M."/>
            <person name="Lucas S."/>
            <person name="Hammon N."/>
            <person name="Deshpande S."/>
            <person name="Cheng J.F."/>
            <person name="Han C."/>
            <person name="Tapia R."/>
            <person name="Goodwin L.A."/>
            <person name="Pitluck S."/>
            <person name="Liolios K."/>
            <person name="Pagani I."/>
            <person name="Ivanova N."/>
            <person name="Mikhailova N."/>
            <person name="Pati A."/>
            <person name="Palaniappan K."/>
            <person name="Land M."/>
            <person name="Pan C."/>
            <person name="Rohde M."/>
            <person name="Pukall R."/>
            <person name="Goker M."/>
            <person name="Detter J.C."/>
            <person name="Woyke T."/>
            <person name="Bristow J."/>
            <person name="Eisen J.A."/>
            <person name="Markowitz V."/>
            <person name="Hugenholtz P."/>
            <person name="Kyrpides N.C."/>
            <person name="Klenk H.P."/>
            <person name="Mavromatis K."/>
        </authorList>
    </citation>
    <scope>NUCLEOTIDE SEQUENCE [LARGE SCALE GENOMIC DNA]</scope>
    <source>
        <strain evidence="3">ATCC 700253 / DSM 10332 / NAL</strain>
    </source>
</reference>
<dbReference type="Gene3D" id="3.40.50.300">
    <property type="entry name" value="P-loop containing nucleotide triphosphate hydrolases"/>
    <property type="match status" value="1"/>
</dbReference>
<sequence>MERLEMGRLVVSGTRPGLMSADPWGVPTPWAAEAVNGHALPRVVYLAGGPGSGKTFYVRQLLEWAQHEEADFLYTPAHAVEMSPAGVARWVLETLRKEPVSTATVLEMVREMNQVADRRGLIWALDDYDQWYSVDRWLREQVFPLMSPRIVWVLAGSDRVRGHWVGDADWLSRVSTVTIQPLDGPQIEQVARNAGIRESEDIALVTKLSQGNPKVLQTLVHSLVWLKTSDPLVQKRIGRHLPLFLIEQMLHRGSRRLRWRAGWGHDTVDTLIAVASLVPWFDRRLLSGVLDAHRVRKHWDELMTFPLVIEHAGGIYQIAPEVRAPIQEGLGLSRPWSREWWRRRWLNLLIQESGGERAALYEAQITALVQDLLFPVHEADCRVGRWHPKDGKAGPREYVIDGNDGDFAVRITVEHNLTSRCLTIRDIELSEWWALPHIFRMAVALFSQTAFVRWEIAIDTPAGLREILSAYLRRMGFRDERIEMGRIVWHLDLSAGYLAWARDVVKPRLSDLPPKTRLVDWVQQALHVIRDTGSLSETALYQLAGQAWGLTSAEIFQVRILDALHSADLGDWPEGRELLYRYYVERAGSHESLAEQFHVSRATYFRNHRRAIERLTDALFFLTES</sequence>
<accession>G8TSW6</accession>
<evidence type="ECO:0000313" key="2">
    <source>
        <dbReference type="EMBL" id="AEW05581.1"/>
    </source>
</evidence>
<dbReference type="GO" id="GO:0016887">
    <property type="term" value="F:ATP hydrolysis activity"/>
    <property type="evidence" value="ECO:0007669"/>
    <property type="project" value="InterPro"/>
</dbReference>
<dbReference type="SUPFAM" id="SSF52540">
    <property type="entry name" value="P-loop containing nucleoside triphosphate hydrolases"/>
    <property type="match status" value="1"/>
</dbReference>
<dbReference type="Pfam" id="PF13401">
    <property type="entry name" value="AAA_22"/>
    <property type="match status" value="1"/>
</dbReference>
<evidence type="ECO:0000313" key="3">
    <source>
        <dbReference type="Proteomes" id="UP000005439"/>
    </source>
</evidence>
<dbReference type="AlphaFoldDB" id="G8TSW6"/>
<dbReference type="KEGG" id="sap:Sulac_2095"/>
<dbReference type="PATRIC" id="fig|679936.5.peg.2160"/>
<feature type="domain" description="ORC1/DEAH AAA+ ATPase" evidence="1">
    <location>
        <begin position="42"/>
        <end position="130"/>
    </location>
</feature>
<name>G8TSW6_SULAD</name>